<dbReference type="Proteomes" id="UP000053244">
    <property type="component" value="Unassembled WGS sequence"/>
</dbReference>
<dbReference type="InterPro" id="IPR018647">
    <property type="entry name" value="SLFN_3-like_DNA/RNA_helicase"/>
</dbReference>
<name>A0A124G9I0_9ACTN</name>
<dbReference type="RefSeq" id="WP_067697807.1">
    <property type="nucleotide sequence ID" value="NZ_LLZH01000281.1"/>
</dbReference>
<accession>A0A124G9I0</accession>
<protein>
    <recommendedName>
        <fullName evidence="1">Schlafen group 3-like DNA/RNA helicase domain-containing protein</fullName>
    </recommendedName>
</protein>
<organism evidence="2 3">
    <name type="scientific">Actinoplanes awajinensis subsp. mycoplanecinus</name>
    <dbReference type="NCBI Taxonomy" id="135947"/>
    <lineage>
        <taxon>Bacteria</taxon>
        <taxon>Bacillati</taxon>
        <taxon>Actinomycetota</taxon>
        <taxon>Actinomycetes</taxon>
        <taxon>Micromonosporales</taxon>
        <taxon>Micromonosporaceae</taxon>
        <taxon>Actinoplanes</taxon>
    </lineage>
</organism>
<sequence length="135" mass="14580">MSAFRVSAAGLLRFATENTLALTSRCIDAVLAGVHPGTGEYCEYLVDFLGPLSGHGHTVRGVAYLHNAVDRDITELFPWNVKSDRSVGDAPGSPFWATDPNGFGQVGCVYTAQGFEYEWSGVIIGPTWWPGTAVW</sequence>
<gene>
    <name evidence="2" type="ORF">ADL15_28980</name>
</gene>
<evidence type="ECO:0000313" key="2">
    <source>
        <dbReference type="EMBL" id="KUL29197.1"/>
    </source>
</evidence>
<dbReference type="AlphaFoldDB" id="A0A124G9I0"/>
<keyword evidence="3" id="KW-1185">Reference proteome</keyword>
<evidence type="ECO:0000259" key="1">
    <source>
        <dbReference type="Pfam" id="PF09848"/>
    </source>
</evidence>
<evidence type="ECO:0000313" key="3">
    <source>
        <dbReference type="Proteomes" id="UP000053244"/>
    </source>
</evidence>
<dbReference type="Pfam" id="PF09848">
    <property type="entry name" value="SLFN-g3_helicase"/>
    <property type="match status" value="1"/>
</dbReference>
<comment type="caution">
    <text evidence="2">The sequence shown here is derived from an EMBL/GenBank/DDBJ whole genome shotgun (WGS) entry which is preliminary data.</text>
</comment>
<feature type="domain" description="Schlafen group 3-like DNA/RNA helicase" evidence="1">
    <location>
        <begin position="73"/>
        <end position="127"/>
    </location>
</feature>
<reference evidence="2 3" key="1">
    <citation type="submission" date="2015-10" db="EMBL/GenBank/DDBJ databases">
        <authorList>
            <person name="Gilbert D.G."/>
        </authorList>
    </citation>
    <scope>NUCLEOTIDE SEQUENCE [LARGE SCALE GENOMIC DNA]</scope>
    <source>
        <strain evidence="2 3">NRRL B-16712</strain>
    </source>
</reference>
<proteinExistence type="predicted"/>
<dbReference type="EMBL" id="LLZH01000281">
    <property type="protein sequence ID" value="KUL29197.1"/>
    <property type="molecule type" value="Genomic_DNA"/>
</dbReference>